<name>A0A8D9PE92_9VIRU</name>
<evidence type="ECO:0000256" key="1">
    <source>
        <dbReference type="SAM" id="Phobius"/>
    </source>
</evidence>
<evidence type="ECO:0000313" key="2">
    <source>
        <dbReference type="EMBL" id="DAD55652.1"/>
    </source>
</evidence>
<feature type="transmembrane region" description="Helical" evidence="1">
    <location>
        <begin position="6"/>
        <end position="24"/>
    </location>
</feature>
<keyword evidence="1" id="KW-0472">Membrane</keyword>
<protein>
    <submittedName>
        <fullName evidence="2">Uncharacterized protein</fullName>
    </submittedName>
</protein>
<accession>A0A8D9PE92</accession>
<organism evidence="2">
    <name type="scientific">Bacteriophage sp</name>
    <dbReference type="NCBI Taxonomy" id="38018"/>
    <lineage>
        <taxon>Viruses</taxon>
    </lineage>
</organism>
<keyword evidence="1" id="KW-1133">Transmembrane helix</keyword>
<reference evidence="2" key="1">
    <citation type="journal article" date="2021" name="Proc. Natl. Acad. Sci. U.S.A.">
        <title>A Catalog of Tens of Thousands of Viruses from Human Metagenomes Reveals Hidden Associations with Chronic Diseases.</title>
        <authorList>
            <person name="Tisza M.J."/>
            <person name="Buck C.B."/>
        </authorList>
    </citation>
    <scope>NUCLEOTIDE SEQUENCE</scope>
    <source>
        <strain evidence="2">CtOZu12</strain>
    </source>
</reference>
<keyword evidence="1" id="KW-0812">Transmembrane</keyword>
<sequence length="86" mass="9751">MDPTIIIAIISFIGTCVGTIGGIITTNKLTNYKIEQLQRKVDAHNNLITRTYELEKNMGIVFQKIEENKSDIQDIKKDVKGIMEKL</sequence>
<dbReference type="EMBL" id="BK029940">
    <property type="protein sequence ID" value="DAD55652.1"/>
    <property type="molecule type" value="Genomic_DNA"/>
</dbReference>
<proteinExistence type="predicted"/>